<dbReference type="EMBL" id="CP001720">
    <property type="protein sequence ID" value="ACV61095.1"/>
    <property type="molecule type" value="Genomic_DNA"/>
</dbReference>
<keyword evidence="2" id="KW-1185">Reference proteome</keyword>
<protein>
    <submittedName>
        <fullName evidence="1">Uncharacterized protein</fullName>
    </submittedName>
</protein>
<evidence type="ECO:0000313" key="2">
    <source>
        <dbReference type="Proteomes" id="UP000002217"/>
    </source>
</evidence>
<organism evidence="1 2">
    <name type="scientific">Desulfofarcimen acetoxidans (strain ATCC 49208 / DSM 771 / KCTC 5769 / VKM B-1644 / 5575)</name>
    <name type="common">Desulfotomaculum acetoxidans</name>
    <dbReference type="NCBI Taxonomy" id="485916"/>
    <lineage>
        <taxon>Bacteria</taxon>
        <taxon>Bacillati</taxon>
        <taxon>Bacillota</taxon>
        <taxon>Clostridia</taxon>
        <taxon>Eubacteriales</taxon>
        <taxon>Peptococcaceae</taxon>
        <taxon>Desulfofarcimen</taxon>
    </lineage>
</organism>
<dbReference type="RefSeq" id="WP_012813547.1">
    <property type="nucleotide sequence ID" value="NC_013216.1"/>
</dbReference>
<accession>C8W2T9</accession>
<sequence>MSYDLNILVQNQEEPSVLPFPSLIQMMNERDDEIARYHSIWRYMTQSKGIWYSLVKERNGMVNAFPICDSDFEADEGSIEIPYWVADDSIKYNLTPLIIYEEYRTDFEKIIKFLIKQSPNRTVMFLARYQGGEHEIVCGILKYKEFMKLLSQSKILFNICYIISNY</sequence>
<dbReference type="AlphaFoldDB" id="C8W2T9"/>
<dbReference type="KEGG" id="dae:Dtox_0133"/>
<dbReference type="OrthoDB" id="2607829at2"/>
<evidence type="ECO:0000313" key="1">
    <source>
        <dbReference type="EMBL" id="ACV61095.1"/>
    </source>
</evidence>
<gene>
    <name evidence="1" type="ordered locus">Dtox_0133</name>
</gene>
<dbReference type="Proteomes" id="UP000002217">
    <property type="component" value="Chromosome"/>
</dbReference>
<dbReference type="eggNOG" id="ENOG503274S">
    <property type="taxonomic scope" value="Bacteria"/>
</dbReference>
<reference evidence="1 2" key="1">
    <citation type="journal article" date="2009" name="Stand. Genomic Sci.">
        <title>Complete genome sequence of Desulfotomaculum acetoxidans type strain (5575).</title>
        <authorList>
            <person name="Spring S."/>
            <person name="Lapidus A."/>
            <person name="Schroder M."/>
            <person name="Gleim D."/>
            <person name="Sims D."/>
            <person name="Meincke L."/>
            <person name="Glavina Del Rio T."/>
            <person name="Tice H."/>
            <person name="Copeland A."/>
            <person name="Cheng J.F."/>
            <person name="Lucas S."/>
            <person name="Chen F."/>
            <person name="Nolan M."/>
            <person name="Bruce D."/>
            <person name="Goodwin L."/>
            <person name="Pitluck S."/>
            <person name="Ivanova N."/>
            <person name="Mavromatis K."/>
            <person name="Mikhailova N."/>
            <person name="Pati A."/>
            <person name="Chen A."/>
            <person name="Palaniappan K."/>
            <person name="Land M."/>
            <person name="Hauser L."/>
            <person name="Chang Y.J."/>
            <person name="Jeffries C.D."/>
            <person name="Chain P."/>
            <person name="Saunders E."/>
            <person name="Brettin T."/>
            <person name="Detter J.C."/>
            <person name="Goker M."/>
            <person name="Bristow J."/>
            <person name="Eisen J.A."/>
            <person name="Markowitz V."/>
            <person name="Hugenholtz P."/>
            <person name="Kyrpides N.C."/>
            <person name="Klenk H.P."/>
            <person name="Han C."/>
        </authorList>
    </citation>
    <scope>NUCLEOTIDE SEQUENCE [LARGE SCALE GENOMIC DNA]</scope>
    <source>
        <strain evidence="2">ATCC 49208 / DSM 771 / VKM B-1644</strain>
    </source>
</reference>
<dbReference type="HOGENOM" id="CLU_1599867_0_0_9"/>
<proteinExistence type="predicted"/>
<name>C8W2T9_DESAS</name>